<comment type="pathway">
    <text evidence="2 9">Protein modification; protein ubiquitination.</text>
</comment>
<evidence type="ECO:0000256" key="10">
    <source>
        <dbReference type="SAM" id="MobiDB-lite"/>
    </source>
</evidence>
<dbReference type="STRING" id="48699.ENSPLAP00000000439"/>
<proteinExistence type="inferred from homology"/>
<feature type="domain" description="RING-type" evidence="11">
    <location>
        <begin position="106"/>
        <end position="145"/>
    </location>
</feature>
<protein>
    <recommendedName>
        <fullName evidence="9">E3 ubiquitin-protein ligase</fullName>
        <ecNumber evidence="9">2.3.2.27</ecNumber>
    </recommendedName>
</protein>
<evidence type="ECO:0000256" key="1">
    <source>
        <dbReference type="ARBA" id="ARBA00000900"/>
    </source>
</evidence>
<comment type="subcellular location">
    <subcellularLocation>
        <location evidence="9">Cytoplasm</location>
    </subcellularLocation>
</comment>
<dbReference type="Gene3D" id="3.30.390.130">
    <property type="match status" value="1"/>
</dbReference>
<evidence type="ECO:0000259" key="11">
    <source>
        <dbReference type="PROSITE" id="PS50089"/>
    </source>
</evidence>
<evidence type="ECO:0000256" key="3">
    <source>
        <dbReference type="ARBA" id="ARBA00009413"/>
    </source>
</evidence>
<evidence type="ECO:0000256" key="8">
    <source>
        <dbReference type="PROSITE-ProRule" id="PRU00175"/>
    </source>
</evidence>
<dbReference type="GO" id="GO:0016567">
    <property type="term" value="P:protein ubiquitination"/>
    <property type="evidence" value="ECO:0007669"/>
    <property type="project" value="UniProtKB-UniRule"/>
</dbReference>
<dbReference type="GO" id="GO:0007219">
    <property type="term" value="P:Notch signaling pathway"/>
    <property type="evidence" value="ECO:0007669"/>
    <property type="project" value="InterPro"/>
</dbReference>
<keyword evidence="13" id="KW-1185">Reference proteome</keyword>
<dbReference type="Pfam" id="PF00097">
    <property type="entry name" value="zf-C3HC4"/>
    <property type="match status" value="1"/>
</dbReference>
<feature type="region of interest" description="Disordered" evidence="10">
    <location>
        <begin position="48"/>
        <end position="101"/>
    </location>
</feature>
<keyword evidence="6 8" id="KW-0863">Zinc-finger</keyword>
<comment type="catalytic activity">
    <reaction evidence="1 9">
        <text>S-ubiquitinyl-[E2 ubiquitin-conjugating enzyme]-L-cysteine + [acceptor protein]-L-lysine = [E2 ubiquitin-conjugating enzyme]-L-cysteine + N(6)-ubiquitinyl-[acceptor protein]-L-lysine.</text>
        <dbReference type="EC" id="2.3.2.27"/>
    </reaction>
</comment>
<dbReference type="AlphaFoldDB" id="A0A3B3TJL2"/>
<keyword evidence="5 9" id="KW-0479">Metal-binding</keyword>
<evidence type="ECO:0000313" key="12">
    <source>
        <dbReference type="Ensembl" id="ENSPLAP00000000439.1"/>
    </source>
</evidence>
<dbReference type="GO" id="GO:0061630">
    <property type="term" value="F:ubiquitin protein ligase activity"/>
    <property type="evidence" value="ECO:0007669"/>
    <property type="project" value="UniProtKB-UniRule"/>
</dbReference>
<comment type="similarity">
    <text evidence="3 9">Belongs to the Deltex family.</text>
</comment>
<keyword evidence="7 9" id="KW-0862">Zinc</keyword>
<dbReference type="Ensembl" id="ENSPLAT00000016430.1">
    <property type="protein sequence ID" value="ENSPLAP00000000439.1"/>
    <property type="gene ID" value="ENSPLAG00000001269.1"/>
</dbReference>
<evidence type="ECO:0000256" key="5">
    <source>
        <dbReference type="ARBA" id="ARBA00022723"/>
    </source>
</evidence>
<dbReference type="InterPro" id="IPR001841">
    <property type="entry name" value="Znf_RING"/>
</dbReference>
<dbReference type="InterPro" id="IPR039399">
    <property type="entry name" value="Deltex_C_sf"/>
</dbReference>
<dbReference type="Proteomes" id="UP000261500">
    <property type="component" value="Unplaced"/>
</dbReference>
<dbReference type="EC" id="2.3.2.27" evidence="9"/>
<dbReference type="InterPro" id="IPR039398">
    <property type="entry name" value="Deltex_fam"/>
</dbReference>
<accession>A0A3B3TJL2</accession>
<dbReference type="SMART" id="SM00184">
    <property type="entry name" value="RING"/>
    <property type="match status" value="1"/>
</dbReference>
<dbReference type="InterPro" id="IPR013083">
    <property type="entry name" value="Znf_RING/FYVE/PHD"/>
</dbReference>
<dbReference type="PANTHER" id="PTHR12622">
    <property type="entry name" value="DELTEX-RELATED"/>
    <property type="match status" value="1"/>
</dbReference>
<dbReference type="InterPro" id="IPR018957">
    <property type="entry name" value="Znf_C3HC4_RING-type"/>
</dbReference>
<dbReference type="InterPro" id="IPR017907">
    <property type="entry name" value="Znf_RING_CS"/>
</dbReference>
<evidence type="ECO:0000256" key="9">
    <source>
        <dbReference type="RuleBase" id="RU367105"/>
    </source>
</evidence>
<organism evidence="12 13">
    <name type="scientific">Poecilia latipinna</name>
    <name type="common">sailfin molly</name>
    <dbReference type="NCBI Taxonomy" id="48699"/>
    <lineage>
        <taxon>Eukaryota</taxon>
        <taxon>Metazoa</taxon>
        <taxon>Chordata</taxon>
        <taxon>Craniata</taxon>
        <taxon>Vertebrata</taxon>
        <taxon>Euteleostomi</taxon>
        <taxon>Actinopterygii</taxon>
        <taxon>Neopterygii</taxon>
        <taxon>Teleostei</taxon>
        <taxon>Neoteleostei</taxon>
        <taxon>Acanthomorphata</taxon>
        <taxon>Ovalentaria</taxon>
        <taxon>Atherinomorphae</taxon>
        <taxon>Cyprinodontiformes</taxon>
        <taxon>Poeciliidae</taxon>
        <taxon>Poeciliinae</taxon>
        <taxon>Poecilia</taxon>
    </lineage>
</organism>
<evidence type="ECO:0000256" key="7">
    <source>
        <dbReference type="ARBA" id="ARBA00022833"/>
    </source>
</evidence>
<dbReference type="UniPathway" id="UPA00143"/>
<reference evidence="12" key="2">
    <citation type="submission" date="2025-09" db="UniProtKB">
        <authorList>
            <consortium name="Ensembl"/>
        </authorList>
    </citation>
    <scope>IDENTIFICATION</scope>
</reference>
<dbReference type="SUPFAM" id="SSF57850">
    <property type="entry name" value="RING/U-box"/>
    <property type="match status" value="1"/>
</dbReference>
<name>A0A3B3TJL2_9TELE</name>
<sequence>LGSLVSPEMDRYCVGFSYFMALSLLLCQFANFSSCNFDLNKPITRPLRSTRHKDASGLNGLPKKSSCGTERKEDSKQPSLIPPTAQQNAEASTKKGASGDSKDDFCPICLDRLIKQKQLRCKHTFCDECLQASLKHIGPMCPVCKDVFGVMEGDQPDGVMTWSSDSSSLPGFSGCGCIVITYTFPSGKQAEKHPNPGQPYQGTNRTAYLPDNEEGQEVLKLLKKAFDQKMIFTVGTSRTSGLDNQVIWNDISHKTSKTGGPQRYGYPDPDYLRKVKEDLKAKGIE</sequence>
<dbReference type="GeneTree" id="ENSGT00940000154578"/>
<evidence type="ECO:0000313" key="13">
    <source>
        <dbReference type="Proteomes" id="UP000261500"/>
    </source>
</evidence>
<keyword evidence="4 9" id="KW-0808">Transferase</keyword>
<evidence type="ECO:0000256" key="4">
    <source>
        <dbReference type="ARBA" id="ARBA00022679"/>
    </source>
</evidence>
<dbReference type="PROSITE" id="PS00518">
    <property type="entry name" value="ZF_RING_1"/>
    <property type="match status" value="1"/>
</dbReference>
<reference evidence="12" key="1">
    <citation type="submission" date="2025-08" db="UniProtKB">
        <authorList>
            <consortium name="Ensembl"/>
        </authorList>
    </citation>
    <scope>IDENTIFICATION</scope>
</reference>
<dbReference type="GO" id="GO:0005737">
    <property type="term" value="C:cytoplasm"/>
    <property type="evidence" value="ECO:0007669"/>
    <property type="project" value="UniProtKB-SubCell"/>
</dbReference>
<dbReference type="Gene3D" id="3.30.40.10">
    <property type="entry name" value="Zinc/RING finger domain, C3HC4 (zinc finger)"/>
    <property type="match status" value="1"/>
</dbReference>
<dbReference type="Pfam" id="PF18102">
    <property type="entry name" value="DTC"/>
    <property type="match status" value="1"/>
</dbReference>
<evidence type="ECO:0000256" key="2">
    <source>
        <dbReference type="ARBA" id="ARBA00004906"/>
    </source>
</evidence>
<dbReference type="GO" id="GO:0008270">
    <property type="term" value="F:zinc ion binding"/>
    <property type="evidence" value="ECO:0007669"/>
    <property type="project" value="UniProtKB-KW"/>
</dbReference>
<evidence type="ECO:0000256" key="6">
    <source>
        <dbReference type="ARBA" id="ARBA00022771"/>
    </source>
</evidence>
<keyword evidence="9" id="KW-0963">Cytoplasm</keyword>
<dbReference type="InterPro" id="IPR039396">
    <property type="entry name" value="Deltex_C"/>
</dbReference>
<dbReference type="CDD" id="cd09633">
    <property type="entry name" value="Deltex_C"/>
    <property type="match status" value="1"/>
</dbReference>
<dbReference type="PROSITE" id="PS50089">
    <property type="entry name" value="ZF_RING_2"/>
    <property type="match status" value="1"/>
</dbReference>